<reference evidence="2 3" key="1">
    <citation type="journal article" date="2012" name="J. Bacteriol.">
        <title>Draft genome sequence of the nitrophenol-degrading actinomycete Rhodococcus imtechensis RKJ300.</title>
        <authorList>
            <person name="Vikram S."/>
            <person name="Kumar S."/>
            <person name="Subramanian S."/>
            <person name="Raghava G.P."/>
        </authorList>
    </citation>
    <scope>NUCLEOTIDE SEQUENCE [LARGE SCALE GENOMIC DNA]</scope>
    <source>
        <strain evidence="2 3">RKJ300</strain>
    </source>
</reference>
<feature type="region of interest" description="Disordered" evidence="1">
    <location>
        <begin position="34"/>
        <end position="70"/>
    </location>
</feature>
<accession>I0WT10</accession>
<comment type="caution">
    <text evidence="2">The sequence shown here is derived from an EMBL/GenBank/DDBJ whole genome shotgun (WGS) entry which is preliminary data.</text>
</comment>
<evidence type="ECO:0000313" key="3">
    <source>
        <dbReference type="Proteomes" id="UP000006447"/>
    </source>
</evidence>
<dbReference type="Proteomes" id="UP000006447">
    <property type="component" value="Unassembled WGS sequence"/>
</dbReference>
<name>I0WT10_RHOOP</name>
<evidence type="ECO:0000313" key="2">
    <source>
        <dbReference type="EMBL" id="EID79526.1"/>
    </source>
</evidence>
<dbReference type="PATRIC" id="fig|1165867.3.peg.2576"/>
<gene>
    <name evidence="2" type="ORF">W59_12696</name>
</gene>
<evidence type="ECO:0000256" key="1">
    <source>
        <dbReference type="SAM" id="MobiDB-lite"/>
    </source>
</evidence>
<proteinExistence type="predicted"/>
<protein>
    <submittedName>
        <fullName evidence="2">Uncharacterized protein</fullName>
    </submittedName>
</protein>
<organism evidence="2 3">
    <name type="scientific">Rhodococcus opacus RKJ300 = JCM 13270</name>
    <dbReference type="NCBI Taxonomy" id="1165867"/>
    <lineage>
        <taxon>Bacteria</taxon>
        <taxon>Bacillati</taxon>
        <taxon>Actinomycetota</taxon>
        <taxon>Actinomycetes</taxon>
        <taxon>Mycobacteriales</taxon>
        <taxon>Nocardiaceae</taxon>
        <taxon>Rhodococcus</taxon>
    </lineage>
</organism>
<dbReference type="EMBL" id="AJJH01000062">
    <property type="protein sequence ID" value="EID79526.1"/>
    <property type="molecule type" value="Genomic_DNA"/>
</dbReference>
<dbReference type="AlphaFoldDB" id="I0WT10"/>
<sequence length="70" mass="7243">MPVTRRRILGVVVRGRTGRVGGVHEPVIRSHNRVKGRSMEVDDATSGSGPGTGAVVATSALEPQPADAGR</sequence>